<evidence type="ECO:0000313" key="3">
    <source>
        <dbReference type="Proteomes" id="UP001501480"/>
    </source>
</evidence>
<feature type="region of interest" description="Disordered" evidence="1">
    <location>
        <begin position="1"/>
        <end position="25"/>
    </location>
</feature>
<keyword evidence="3" id="KW-1185">Reference proteome</keyword>
<evidence type="ECO:0000256" key="1">
    <source>
        <dbReference type="SAM" id="MobiDB-lite"/>
    </source>
</evidence>
<comment type="caution">
    <text evidence="2">The sequence shown here is derived from an EMBL/GenBank/DDBJ whole genome shotgun (WGS) entry which is preliminary data.</text>
</comment>
<gene>
    <name evidence="2" type="ORF">GCM10009821_22510</name>
</gene>
<proteinExistence type="predicted"/>
<reference evidence="3" key="1">
    <citation type="journal article" date="2019" name="Int. J. Syst. Evol. Microbiol.">
        <title>The Global Catalogue of Microorganisms (GCM) 10K type strain sequencing project: providing services to taxonomists for standard genome sequencing and annotation.</title>
        <authorList>
            <consortium name="The Broad Institute Genomics Platform"/>
            <consortium name="The Broad Institute Genome Sequencing Center for Infectious Disease"/>
            <person name="Wu L."/>
            <person name="Ma J."/>
        </authorList>
    </citation>
    <scope>NUCLEOTIDE SEQUENCE [LARGE SCALE GENOMIC DNA]</scope>
    <source>
        <strain evidence="3">JCM 15749</strain>
    </source>
</reference>
<name>A0ABP5HLS2_9ACTN</name>
<organism evidence="2 3">
    <name type="scientific">Aeromicrobium halocynthiae</name>
    <dbReference type="NCBI Taxonomy" id="560557"/>
    <lineage>
        <taxon>Bacteria</taxon>
        <taxon>Bacillati</taxon>
        <taxon>Actinomycetota</taxon>
        <taxon>Actinomycetes</taxon>
        <taxon>Propionibacteriales</taxon>
        <taxon>Nocardioidaceae</taxon>
        <taxon>Aeromicrobium</taxon>
    </lineage>
</organism>
<dbReference type="Proteomes" id="UP001501480">
    <property type="component" value="Unassembled WGS sequence"/>
</dbReference>
<protein>
    <submittedName>
        <fullName evidence="2">Uncharacterized protein</fullName>
    </submittedName>
</protein>
<evidence type="ECO:0000313" key="2">
    <source>
        <dbReference type="EMBL" id="GAA2081383.1"/>
    </source>
</evidence>
<accession>A0ABP5HLS2</accession>
<dbReference type="EMBL" id="BAAAPY010000008">
    <property type="protein sequence ID" value="GAA2081383.1"/>
    <property type="molecule type" value="Genomic_DNA"/>
</dbReference>
<sequence>MSADESAGTGQENGHGLCPPRGSGRRSIGLDVALCTYNETIDTKFRPELRSTRFVALPELGHGLA</sequence>